<keyword evidence="2" id="KW-1185">Reference proteome</keyword>
<dbReference type="PANTHER" id="PTHR33432">
    <property type="entry name" value="PROTEIN EMSY-LIKE 4"/>
    <property type="match status" value="1"/>
</dbReference>
<dbReference type="PANTHER" id="PTHR33432:SF28">
    <property type="entry name" value="PROTEIN EMSY-LIKE 4"/>
    <property type="match status" value="1"/>
</dbReference>
<dbReference type="GO" id="GO:0050832">
    <property type="term" value="P:defense response to fungus"/>
    <property type="evidence" value="ECO:0007669"/>
    <property type="project" value="InterPro"/>
</dbReference>
<organism evidence="1 2">
    <name type="scientific">Lactuca saligna</name>
    <name type="common">Willowleaf lettuce</name>
    <dbReference type="NCBI Taxonomy" id="75948"/>
    <lineage>
        <taxon>Eukaryota</taxon>
        <taxon>Viridiplantae</taxon>
        <taxon>Streptophyta</taxon>
        <taxon>Embryophyta</taxon>
        <taxon>Tracheophyta</taxon>
        <taxon>Spermatophyta</taxon>
        <taxon>Magnoliopsida</taxon>
        <taxon>eudicotyledons</taxon>
        <taxon>Gunneridae</taxon>
        <taxon>Pentapetalae</taxon>
        <taxon>asterids</taxon>
        <taxon>campanulids</taxon>
        <taxon>Asterales</taxon>
        <taxon>Asteraceae</taxon>
        <taxon>Cichorioideae</taxon>
        <taxon>Cichorieae</taxon>
        <taxon>Lactucinae</taxon>
        <taxon>Lactuca</taxon>
    </lineage>
</organism>
<accession>A0AA35VGM0</accession>
<sequence>MYRDDKCRRYRRPTEMTYPTIGSTTTICFNIDDSDYRLPFHIRLPILSNTSPNPATRLTMMTTNKLKFNTDLFSILLCYLTPYQKSREVGLGCSCTKRILEQIVAFSHEVTSIKAKWEDYNLIEGRHAPVYDISTANETWEWVYLAEIQVYIQWEGEDPGIPHKGAHSYSNKRG</sequence>
<dbReference type="InterPro" id="IPR033485">
    <property type="entry name" value="EMSY-LIKE_plant"/>
</dbReference>
<gene>
    <name evidence="1" type="ORF">LSALG_LOCUS1308</name>
</gene>
<dbReference type="AlphaFoldDB" id="A0AA35VGM0"/>
<protein>
    <submittedName>
        <fullName evidence="1">Uncharacterized protein</fullName>
    </submittedName>
</protein>
<reference evidence="1" key="1">
    <citation type="submission" date="2023-04" db="EMBL/GenBank/DDBJ databases">
        <authorList>
            <person name="Vijverberg K."/>
            <person name="Xiong W."/>
            <person name="Schranz E."/>
        </authorList>
    </citation>
    <scope>NUCLEOTIDE SEQUENCE</scope>
</reference>
<evidence type="ECO:0000313" key="1">
    <source>
        <dbReference type="EMBL" id="CAI9260472.1"/>
    </source>
</evidence>
<dbReference type="EMBL" id="OX465086">
    <property type="protein sequence ID" value="CAI9260472.1"/>
    <property type="molecule type" value="Genomic_DNA"/>
</dbReference>
<name>A0AA35VGM0_LACSI</name>
<dbReference type="GO" id="GO:0005634">
    <property type="term" value="C:nucleus"/>
    <property type="evidence" value="ECO:0007669"/>
    <property type="project" value="TreeGrafter"/>
</dbReference>
<dbReference type="Proteomes" id="UP001177003">
    <property type="component" value="Chromosome 0"/>
</dbReference>
<evidence type="ECO:0000313" key="2">
    <source>
        <dbReference type="Proteomes" id="UP001177003"/>
    </source>
</evidence>
<proteinExistence type="predicted"/>